<comment type="catalytic activity">
    <reaction evidence="5">
        <text>dTDP-beta-L-rhamnose + NADP(+) = dTDP-4-dehydro-beta-L-rhamnose + NADPH + H(+)</text>
        <dbReference type="Rhea" id="RHEA:21796"/>
        <dbReference type="ChEBI" id="CHEBI:15378"/>
        <dbReference type="ChEBI" id="CHEBI:57510"/>
        <dbReference type="ChEBI" id="CHEBI:57783"/>
        <dbReference type="ChEBI" id="CHEBI:58349"/>
        <dbReference type="ChEBI" id="CHEBI:62830"/>
        <dbReference type="EC" id="1.1.1.133"/>
    </reaction>
</comment>
<evidence type="ECO:0000313" key="9">
    <source>
        <dbReference type="Proteomes" id="UP000326509"/>
    </source>
</evidence>
<dbReference type="EMBL" id="BKCG01000008">
    <property type="protein sequence ID" value="GER60489.1"/>
    <property type="molecule type" value="Genomic_DNA"/>
</dbReference>
<evidence type="ECO:0000313" key="8">
    <source>
        <dbReference type="EMBL" id="GER60489.1"/>
    </source>
</evidence>
<evidence type="ECO:0000256" key="1">
    <source>
        <dbReference type="ARBA" id="ARBA00004781"/>
    </source>
</evidence>
<comment type="caution">
    <text evidence="8">The sequence shown here is derived from an EMBL/GenBank/DDBJ whole genome shotgun (WGS) entry which is preliminary data.</text>
</comment>
<dbReference type="GO" id="GO:0008831">
    <property type="term" value="F:dTDP-4-dehydrorhamnose reductase activity"/>
    <property type="evidence" value="ECO:0007669"/>
    <property type="project" value="UniProtKB-EC"/>
</dbReference>
<accession>A0A5J4IRI5</accession>
<keyword evidence="6" id="KW-0560">Oxidoreductase</keyword>
<evidence type="ECO:0000256" key="2">
    <source>
        <dbReference type="ARBA" id="ARBA00010944"/>
    </source>
</evidence>
<evidence type="ECO:0000256" key="4">
    <source>
        <dbReference type="ARBA" id="ARBA00017099"/>
    </source>
</evidence>
<dbReference type="PANTHER" id="PTHR10491">
    <property type="entry name" value="DTDP-4-DEHYDRORHAMNOSE REDUCTASE"/>
    <property type="match status" value="1"/>
</dbReference>
<feature type="domain" description="RmlD-like substrate binding" evidence="7">
    <location>
        <begin position="94"/>
        <end position="231"/>
    </location>
</feature>
<dbReference type="InterPro" id="IPR036291">
    <property type="entry name" value="NAD(P)-bd_dom_sf"/>
</dbReference>
<proteinExistence type="inferred from homology"/>
<keyword evidence="9" id="KW-1185">Reference proteome</keyword>
<comment type="pathway">
    <text evidence="1 6">Carbohydrate biosynthesis; dTDP-L-rhamnose biosynthesis.</text>
</comment>
<evidence type="ECO:0000256" key="3">
    <source>
        <dbReference type="ARBA" id="ARBA00012929"/>
    </source>
</evidence>
<dbReference type="RefSeq" id="WP_151674925.1">
    <property type="nucleotide sequence ID" value="NZ_BKCG01000008.1"/>
</dbReference>
<dbReference type="UniPathway" id="UPA00124"/>
<comment type="similarity">
    <text evidence="2 6">Belongs to the dTDP-4-dehydrorhamnose reductase family.</text>
</comment>
<dbReference type="EC" id="1.1.1.133" evidence="3 6"/>
<dbReference type="InterPro" id="IPR005913">
    <property type="entry name" value="dTDP_dehydrorham_reduct"/>
</dbReference>
<dbReference type="SUPFAM" id="SSF51735">
    <property type="entry name" value="NAD(P)-binding Rossmann-fold domains"/>
    <property type="match status" value="1"/>
</dbReference>
<dbReference type="Pfam" id="PF04321">
    <property type="entry name" value="RmlD_sub_bind"/>
    <property type="match status" value="1"/>
</dbReference>
<sequence length="284" mass="32438">MNTQKHTILILGASGFIGNAIYKEVCSYFETHGTYYLQKEQFIENQVFHYYDTAKGGIAEILKAVNPSVIISSHKGDQRSTFQEHKVICEYIKAHHNSRLLFISTAQVFDGMFEYPSYENDTPKSATALGVFKIKMERLLLTEIPAQLAIIRLPLVLGNTSPIITLLRKSAEFATSFEVYPNKIISVNTINKITQQIHYIINKNLDGIFHLASEDVIHHHDLMMEICNRYNGKFPIFKNAYSRNDDSYNAILPKFNKLPEPYTITVAQVVDNCILEDIITLRNN</sequence>
<dbReference type="Gene3D" id="3.40.50.720">
    <property type="entry name" value="NAD(P)-binding Rossmann-like Domain"/>
    <property type="match status" value="1"/>
</dbReference>
<evidence type="ECO:0000259" key="7">
    <source>
        <dbReference type="Pfam" id="PF04321"/>
    </source>
</evidence>
<dbReference type="InterPro" id="IPR029903">
    <property type="entry name" value="RmlD-like-bd"/>
</dbReference>
<evidence type="ECO:0000256" key="5">
    <source>
        <dbReference type="ARBA" id="ARBA00048200"/>
    </source>
</evidence>
<dbReference type="Proteomes" id="UP000326509">
    <property type="component" value="Unassembled WGS sequence"/>
</dbReference>
<organism evidence="8 9">
    <name type="scientific">Patiriisocius marinus</name>
    <dbReference type="NCBI Taxonomy" id="1397112"/>
    <lineage>
        <taxon>Bacteria</taxon>
        <taxon>Pseudomonadati</taxon>
        <taxon>Bacteroidota</taxon>
        <taxon>Flavobacteriia</taxon>
        <taxon>Flavobacteriales</taxon>
        <taxon>Flavobacteriaceae</taxon>
        <taxon>Patiriisocius</taxon>
    </lineage>
</organism>
<keyword evidence="6" id="KW-0521">NADP</keyword>
<dbReference type="PANTHER" id="PTHR10491:SF4">
    <property type="entry name" value="METHIONINE ADENOSYLTRANSFERASE 2 SUBUNIT BETA"/>
    <property type="match status" value="1"/>
</dbReference>
<comment type="function">
    <text evidence="6">Catalyzes the reduction of dTDP-6-deoxy-L-lyxo-4-hexulose to yield dTDP-L-rhamnose.</text>
</comment>
<dbReference type="GO" id="GO:0019305">
    <property type="term" value="P:dTDP-rhamnose biosynthetic process"/>
    <property type="evidence" value="ECO:0007669"/>
    <property type="project" value="UniProtKB-UniPathway"/>
</dbReference>
<evidence type="ECO:0000256" key="6">
    <source>
        <dbReference type="RuleBase" id="RU364082"/>
    </source>
</evidence>
<dbReference type="AlphaFoldDB" id="A0A5J4IRI5"/>
<gene>
    <name evidence="8" type="ORF">ULMA_25970</name>
</gene>
<reference evidence="8 9" key="1">
    <citation type="submission" date="2019-08" db="EMBL/GenBank/DDBJ databases">
        <title>Draft genome sequence of Ulvibacter marinus type strain NBRC 109484.</title>
        <authorList>
            <person name="Kawano K."/>
            <person name="Ushijima N."/>
            <person name="Kihara M."/>
            <person name="Itoh H."/>
        </authorList>
    </citation>
    <scope>NUCLEOTIDE SEQUENCE [LARGE SCALE GENOMIC DNA]</scope>
    <source>
        <strain evidence="8 9">NBRC 109484</strain>
    </source>
</reference>
<protein>
    <recommendedName>
        <fullName evidence="4 6">dTDP-4-dehydrorhamnose reductase</fullName>
        <ecNumber evidence="3 6">1.1.1.133</ecNumber>
    </recommendedName>
</protein>
<dbReference type="OrthoDB" id="1415031at2"/>
<name>A0A5J4IRI5_9FLAO</name>